<dbReference type="PANTHER" id="PTHR11567:SF211">
    <property type="entry name" value="PROSTATIC ACID PHOSPHATASE"/>
    <property type="match status" value="1"/>
</dbReference>
<name>A0A6J1SA39_FRAOC</name>
<dbReference type="KEGG" id="foc:113204573"/>
<dbReference type="GeneID" id="113204573"/>
<keyword evidence="10" id="KW-1185">Reference proteome</keyword>
<evidence type="ECO:0000313" key="11">
    <source>
        <dbReference type="RefSeq" id="XP_026275571.1"/>
    </source>
</evidence>
<dbReference type="InterPro" id="IPR050645">
    <property type="entry name" value="Histidine_acid_phosphatase"/>
</dbReference>
<accession>A0A6J1SA39</accession>
<dbReference type="InterPro" id="IPR000560">
    <property type="entry name" value="His_Pase_clade-2"/>
</dbReference>
<dbReference type="EC" id="3.1.3.2" evidence="3"/>
<evidence type="ECO:0000256" key="4">
    <source>
        <dbReference type="ARBA" id="ARBA00022729"/>
    </source>
</evidence>
<dbReference type="CDD" id="cd07061">
    <property type="entry name" value="HP_HAP_like"/>
    <property type="match status" value="1"/>
</dbReference>
<proteinExistence type="inferred from homology"/>
<protein>
    <recommendedName>
        <fullName evidence="3">acid phosphatase</fullName>
        <ecNumber evidence="3">3.1.3.2</ecNumber>
    </recommendedName>
</protein>
<dbReference type="RefSeq" id="XP_026275571.1">
    <property type="nucleotide sequence ID" value="XM_026419786.2"/>
</dbReference>
<keyword evidence="8" id="KW-0812">Transmembrane</keyword>
<evidence type="ECO:0000256" key="7">
    <source>
        <dbReference type="ARBA" id="ARBA00023180"/>
    </source>
</evidence>
<dbReference type="OrthoDB" id="10257284at2759"/>
<evidence type="ECO:0000256" key="5">
    <source>
        <dbReference type="ARBA" id="ARBA00022801"/>
    </source>
</evidence>
<keyword evidence="8" id="KW-0472">Membrane</keyword>
<dbReference type="AlphaFoldDB" id="A0A6J1SA39"/>
<evidence type="ECO:0000256" key="3">
    <source>
        <dbReference type="ARBA" id="ARBA00012646"/>
    </source>
</evidence>
<dbReference type="GO" id="GO:0003993">
    <property type="term" value="F:acid phosphatase activity"/>
    <property type="evidence" value="ECO:0007669"/>
    <property type="project" value="UniProtKB-EC"/>
</dbReference>
<dbReference type="InterPro" id="IPR029033">
    <property type="entry name" value="His_PPase_superfam"/>
</dbReference>
<keyword evidence="8" id="KW-1133">Transmembrane helix</keyword>
<sequence length="429" mass="49290">MELQFLGGRRVLWTRSILLVLCWGFSSALSVNDESELVMVNVLFRHGDRTPVNPYPLDPYRNASYWTTGWGQLTTVGMQQHYELGLWLRQRYISLLKNDYSKADLYVQSTDVDRTLMSAESNLAGLFPPRGSRMFEPGLKWQPIPIHTIPEHLDHLLAMKKSCPRYDAEFNKARNLPEIRALEKEHQALFKYLSIHTGSDVKTIENAEYIHSTLFIESLKNLTLPEWTKPVYPEPLRTLAQWSFALPAYTTELQRLKGGPLVKEWIEHFQKKKSGVLEPNRKMYIYSAHDTTIANILSTLGVFQRHCPPYASTVLAELRKIKDNYYVAIFYKNSSAARPLTLNGCSELCELDKFISLLKPVISENWEKECHYNLMFSSEDFNDLSISALATSGVLSLILVAVLVIGFVKQRRQVNNQFRYQTVSTRADA</sequence>
<evidence type="ECO:0000256" key="1">
    <source>
        <dbReference type="ARBA" id="ARBA00000032"/>
    </source>
</evidence>
<comment type="similarity">
    <text evidence="2">Belongs to the histidine acid phosphatase family.</text>
</comment>
<organism evidence="10 11">
    <name type="scientific">Frankliniella occidentalis</name>
    <name type="common">Western flower thrips</name>
    <name type="synonym">Euthrips occidentalis</name>
    <dbReference type="NCBI Taxonomy" id="133901"/>
    <lineage>
        <taxon>Eukaryota</taxon>
        <taxon>Metazoa</taxon>
        <taxon>Ecdysozoa</taxon>
        <taxon>Arthropoda</taxon>
        <taxon>Hexapoda</taxon>
        <taxon>Insecta</taxon>
        <taxon>Pterygota</taxon>
        <taxon>Neoptera</taxon>
        <taxon>Paraneoptera</taxon>
        <taxon>Thysanoptera</taxon>
        <taxon>Terebrantia</taxon>
        <taxon>Thripoidea</taxon>
        <taxon>Thripidae</taxon>
        <taxon>Frankliniella</taxon>
    </lineage>
</organism>
<keyword evidence="6" id="KW-1015">Disulfide bond</keyword>
<evidence type="ECO:0000256" key="2">
    <source>
        <dbReference type="ARBA" id="ARBA00005375"/>
    </source>
</evidence>
<dbReference type="PROSITE" id="PS00778">
    <property type="entry name" value="HIS_ACID_PHOSPHAT_2"/>
    <property type="match status" value="1"/>
</dbReference>
<comment type="catalytic activity">
    <reaction evidence="1">
        <text>a phosphate monoester + H2O = an alcohol + phosphate</text>
        <dbReference type="Rhea" id="RHEA:15017"/>
        <dbReference type="ChEBI" id="CHEBI:15377"/>
        <dbReference type="ChEBI" id="CHEBI:30879"/>
        <dbReference type="ChEBI" id="CHEBI:43474"/>
        <dbReference type="ChEBI" id="CHEBI:67140"/>
        <dbReference type="EC" id="3.1.3.2"/>
    </reaction>
</comment>
<dbReference type="Pfam" id="PF00328">
    <property type="entry name" value="His_Phos_2"/>
    <property type="match status" value="1"/>
</dbReference>
<feature type="signal peptide" evidence="9">
    <location>
        <begin position="1"/>
        <end position="28"/>
    </location>
</feature>
<dbReference type="PROSITE" id="PS00616">
    <property type="entry name" value="HIS_ACID_PHOSPHAT_1"/>
    <property type="match status" value="1"/>
</dbReference>
<dbReference type="Proteomes" id="UP000504606">
    <property type="component" value="Unplaced"/>
</dbReference>
<dbReference type="Gene3D" id="3.40.50.1240">
    <property type="entry name" value="Phosphoglycerate mutase-like"/>
    <property type="match status" value="1"/>
</dbReference>
<gene>
    <name evidence="11" type="primary">LOC113204573</name>
</gene>
<dbReference type="SUPFAM" id="SSF53254">
    <property type="entry name" value="Phosphoglycerate mutase-like"/>
    <property type="match status" value="1"/>
</dbReference>
<evidence type="ECO:0000313" key="10">
    <source>
        <dbReference type="Proteomes" id="UP000504606"/>
    </source>
</evidence>
<evidence type="ECO:0000256" key="9">
    <source>
        <dbReference type="SAM" id="SignalP"/>
    </source>
</evidence>
<reference evidence="11" key="1">
    <citation type="submission" date="2025-08" db="UniProtKB">
        <authorList>
            <consortium name="RefSeq"/>
        </authorList>
    </citation>
    <scope>IDENTIFICATION</scope>
    <source>
        <tissue evidence="11">Whole organism</tissue>
    </source>
</reference>
<feature type="transmembrane region" description="Helical" evidence="8">
    <location>
        <begin position="384"/>
        <end position="408"/>
    </location>
</feature>
<keyword evidence="7" id="KW-0325">Glycoprotein</keyword>
<feature type="chain" id="PRO_5027123386" description="acid phosphatase" evidence="9">
    <location>
        <begin position="29"/>
        <end position="429"/>
    </location>
</feature>
<keyword evidence="4 9" id="KW-0732">Signal</keyword>
<evidence type="ECO:0000256" key="8">
    <source>
        <dbReference type="SAM" id="Phobius"/>
    </source>
</evidence>
<evidence type="ECO:0000256" key="6">
    <source>
        <dbReference type="ARBA" id="ARBA00023157"/>
    </source>
</evidence>
<keyword evidence="5" id="KW-0378">Hydrolase</keyword>
<dbReference type="InterPro" id="IPR033379">
    <property type="entry name" value="Acid_Pase_AS"/>
</dbReference>
<dbReference type="PANTHER" id="PTHR11567">
    <property type="entry name" value="ACID PHOSPHATASE-RELATED"/>
    <property type="match status" value="1"/>
</dbReference>